<dbReference type="Proteomes" id="UP000295371">
    <property type="component" value="Unassembled WGS sequence"/>
</dbReference>
<evidence type="ECO:0000313" key="3">
    <source>
        <dbReference type="EMBL" id="TDT32969.1"/>
    </source>
</evidence>
<dbReference type="AlphaFoldDB" id="A0A4R7J9B6"/>
<keyword evidence="4" id="KW-1185">Reference proteome</keyword>
<comment type="caution">
    <text evidence="3">The sequence shown here is derived from an EMBL/GenBank/DDBJ whole genome shotgun (WGS) entry which is preliminary data.</text>
</comment>
<proteinExistence type="predicted"/>
<gene>
    <name evidence="3" type="ORF">CLV29_0560</name>
</gene>
<evidence type="ECO:0000313" key="4">
    <source>
        <dbReference type="Proteomes" id="UP000295371"/>
    </source>
</evidence>
<keyword evidence="2" id="KW-0472">Membrane</keyword>
<protein>
    <recommendedName>
        <fullName evidence="5">Mercuric ion transport protein</fullName>
    </recommendedName>
</protein>
<dbReference type="EMBL" id="SOAW01000001">
    <property type="protein sequence ID" value="TDT32969.1"/>
    <property type="molecule type" value="Genomic_DNA"/>
</dbReference>
<accession>A0A4R7J9B6</accession>
<sequence length="101" mass="10234">MTRPDDRRGGGLLVAAGGALLVALCCGLPLILAGGALAGIGGLLRSPWTVGAGIAVVLAVAAAAIARRHRRTQDADCCSPQTTRSAQDAAAQTRTEEDENR</sequence>
<reference evidence="3 4" key="1">
    <citation type="submission" date="2019-03" db="EMBL/GenBank/DDBJ databases">
        <title>Genomic Encyclopedia of Archaeal and Bacterial Type Strains, Phase II (KMG-II): from individual species to whole genera.</title>
        <authorList>
            <person name="Goeker M."/>
        </authorList>
    </citation>
    <scope>NUCLEOTIDE SEQUENCE [LARGE SCALE GENOMIC DNA]</scope>
    <source>
        <strain evidence="3 4">DSM 24323</strain>
    </source>
</reference>
<keyword evidence="2" id="KW-0812">Transmembrane</keyword>
<evidence type="ECO:0000256" key="1">
    <source>
        <dbReference type="SAM" id="MobiDB-lite"/>
    </source>
</evidence>
<feature type="region of interest" description="Disordered" evidence="1">
    <location>
        <begin position="71"/>
        <end position="101"/>
    </location>
</feature>
<feature type="transmembrane region" description="Helical" evidence="2">
    <location>
        <begin position="12"/>
        <end position="40"/>
    </location>
</feature>
<name>A0A4R7J9B6_9ACTN</name>
<evidence type="ECO:0000256" key="2">
    <source>
        <dbReference type="SAM" id="Phobius"/>
    </source>
</evidence>
<keyword evidence="2" id="KW-1133">Transmembrane helix</keyword>
<feature type="transmembrane region" description="Helical" evidence="2">
    <location>
        <begin position="46"/>
        <end position="66"/>
    </location>
</feature>
<dbReference type="RefSeq" id="WP_208292729.1">
    <property type="nucleotide sequence ID" value="NZ_CP171129.1"/>
</dbReference>
<evidence type="ECO:0008006" key="5">
    <source>
        <dbReference type="Google" id="ProtNLM"/>
    </source>
</evidence>
<feature type="compositionally biased region" description="Polar residues" evidence="1">
    <location>
        <begin position="79"/>
        <end position="93"/>
    </location>
</feature>
<organism evidence="3 4">
    <name type="scientific">Naumannella halotolerans</name>
    <dbReference type="NCBI Taxonomy" id="993414"/>
    <lineage>
        <taxon>Bacteria</taxon>
        <taxon>Bacillati</taxon>
        <taxon>Actinomycetota</taxon>
        <taxon>Actinomycetes</taxon>
        <taxon>Propionibacteriales</taxon>
        <taxon>Propionibacteriaceae</taxon>
        <taxon>Naumannella</taxon>
    </lineage>
</organism>